<evidence type="ECO:0000313" key="1">
    <source>
        <dbReference type="EMBL" id="MFC0564390.1"/>
    </source>
</evidence>
<dbReference type="Gene3D" id="1.25.10.10">
    <property type="entry name" value="Leucine-rich Repeat Variant"/>
    <property type="match status" value="1"/>
</dbReference>
<keyword evidence="2" id="KW-1185">Reference proteome</keyword>
<dbReference type="Proteomes" id="UP001589894">
    <property type="component" value="Unassembled WGS sequence"/>
</dbReference>
<organism evidence="1 2">
    <name type="scientific">Plantactinospora siamensis</name>
    <dbReference type="NCBI Taxonomy" id="555372"/>
    <lineage>
        <taxon>Bacteria</taxon>
        <taxon>Bacillati</taxon>
        <taxon>Actinomycetota</taxon>
        <taxon>Actinomycetes</taxon>
        <taxon>Micromonosporales</taxon>
        <taxon>Micromonosporaceae</taxon>
        <taxon>Plantactinospora</taxon>
    </lineage>
</organism>
<dbReference type="EMBL" id="JBHLUE010000005">
    <property type="protein sequence ID" value="MFC0564390.1"/>
    <property type="molecule type" value="Genomic_DNA"/>
</dbReference>
<dbReference type="InterPro" id="IPR016024">
    <property type="entry name" value="ARM-type_fold"/>
</dbReference>
<proteinExistence type="predicted"/>
<comment type="caution">
    <text evidence="1">The sequence shown here is derived from an EMBL/GenBank/DDBJ whole genome shotgun (WGS) entry which is preliminary data.</text>
</comment>
<dbReference type="SUPFAM" id="SSF48371">
    <property type="entry name" value="ARM repeat"/>
    <property type="match status" value="1"/>
</dbReference>
<dbReference type="RefSeq" id="WP_377337390.1">
    <property type="nucleotide sequence ID" value="NZ_JBHLUE010000005.1"/>
</dbReference>
<evidence type="ECO:0000313" key="2">
    <source>
        <dbReference type="Proteomes" id="UP001589894"/>
    </source>
</evidence>
<reference evidence="1 2" key="1">
    <citation type="submission" date="2024-09" db="EMBL/GenBank/DDBJ databases">
        <authorList>
            <person name="Sun Q."/>
            <person name="Mori K."/>
        </authorList>
    </citation>
    <scope>NUCLEOTIDE SEQUENCE [LARGE SCALE GENOMIC DNA]</scope>
    <source>
        <strain evidence="1 2">TBRC 2205</strain>
    </source>
</reference>
<protein>
    <recommendedName>
        <fullName evidence="3">HEAT repeat domain-containing protein</fullName>
    </recommendedName>
</protein>
<sequence length="421" mass="45789">MWRRQRSWDAVDWESVQHAYGPAVEVPDLLRRLRSRDRDARRRAYQGLFGLLVHQGARYEASAAAAPFLIEIVADPKAPDRFAACQLLAAVAVGDESSWLIDRHDVANARREVERQAHLTRAQLEQEQADWAAAGSTDHVRRARERRNQFSDVEADRDAARWQVAAYDAVRAGIPAYLAALASTEIPLRLHAAHLLAWFPEERQSTTPALAGLIATEPEPLVAATASVSAGLCGRVGDPGLVGALSGRRASDNRGERWSAVLGLARLVPRPDRALIEELYECLFGAVGPVPHWPFLDGDMATFAALTVRDLDPVAAPDRVAILVDRLNAPADDTDRYLLLRATLDTAFPNGPLPDGTAFTELSADQRGAIAGLLRSGILDDGAMVSMLLSAYNLPDEQAAMARWCHGDADGKSRPAPSSQV</sequence>
<dbReference type="InterPro" id="IPR011989">
    <property type="entry name" value="ARM-like"/>
</dbReference>
<gene>
    <name evidence="1" type="ORF">ACFFHU_09595</name>
</gene>
<evidence type="ECO:0008006" key="3">
    <source>
        <dbReference type="Google" id="ProtNLM"/>
    </source>
</evidence>
<accession>A0ABV6NUD9</accession>
<name>A0ABV6NUD9_9ACTN</name>